<dbReference type="VEuPathDB" id="VectorBase:LOC119159868"/>
<dbReference type="GO" id="GO:0045893">
    <property type="term" value="P:positive regulation of DNA-templated transcription"/>
    <property type="evidence" value="ECO:0007669"/>
    <property type="project" value="InterPro"/>
</dbReference>
<dbReference type="GO" id="GO:0005634">
    <property type="term" value="C:nucleus"/>
    <property type="evidence" value="ECO:0007669"/>
    <property type="project" value="UniProtKB-SubCell"/>
</dbReference>
<feature type="region of interest" description="Disordered" evidence="6">
    <location>
        <begin position="116"/>
        <end position="253"/>
    </location>
</feature>
<evidence type="ECO:0000256" key="4">
    <source>
        <dbReference type="ARBA" id="ARBA00023242"/>
    </source>
</evidence>
<comment type="subcellular location">
    <subcellularLocation>
        <location evidence="5">Nucleus</location>
    </subcellularLocation>
</comment>
<evidence type="ECO:0000256" key="2">
    <source>
        <dbReference type="ARBA" id="ARBA00023125"/>
    </source>
</evidence>
<dbReference type="InterPro" id="IPR036960">
    <property type="entry name" value="T-box_sf"/>
</dbReference>
<dbReference type="Gene3D" id="2.60.40.820">
    <property type="entry name" value="Transcription factor, T-box"/>
    <property type="match status" value="1"/>
</dbReference>
<sequence>MAASGINSYACSDGKYTTKEAAAEAACVRRFRFDETHGIACRVSRAPPSRPLCVPSFNFTCELRCHPLNAHVKFNCRELPACLRTVYAETRTRTREEAGAVIRIVFVVCPTPSPLREGPSTITSESRVRFQVGHAKSPLTERGESRPWSRGTRKQGRERERAAGSAPKHPTQQARRHAKQRRGRSLDKQLPATTAEDSKASGERTETRLKAAVVSGGAADAPLRTSRMTSLPRSRLLQAPPPWKTTAGGRGGENKGVTAAASLVSTAAALASEKRSVSDRSRKRGKVRKRISFDRLSARAVAAEHGDRAAGCPSLHPAPPLEMRSSPAEAAAAAAAAMAFQPFLRPTPPDFSVHSLLSGAAGAQASPYFAAAAAAGFPAAALFPKLHPGPGPPSLSAEELLAAAAAHRGGPLLRPPPGLEPEDDGVQDDPKVTLEAKELWERFHAFGTEMVITKSGR</sequence>
<proteinExistence type="predicted"/>
<keyword evidence="1" id="KW-0805">Transcription regulation</keyword>
<dbReference type="AlphaFoldDB" id="A0A9J6EX33"/>
<comment type="caution">
    <text evidence="5">Lacks conserved residue(s) required for the propagation of feature annotation.</text>
</comment>
<evidence type="ECO:0000259" key="7">
    <source>
        <dbReference type="PROSITE" id="PS50252"/>
    </source>
</evidence>
<dbReference type="PROSITE" id="PS50252">
    <property type="entry name" value="TBOX_3"/>
    <property type="match status" value="1"/>
</dbReference>
<evidence type="ECO:0000256" key="5">
    <source>
        <dbReference type="PROSITE-ProRule" id="PRU00201"/>
    </source>
</evidence>
<evidence type="ECO:0000256" key="3">
    <source>
        <dbReference type="ARBA" id="ARBA00023163"/>
    </source>
</evidence>
<reference evidence="8" key="1">
    <citation type="journal article" date="2020" name="Cell">
        <title>Large-Scale Comparative Analyses of Tick Genomes Elucidate Their Genetic Diversity and Vector Capacities.</title>
        <authorList>
            <consortium name="Tick Genome and Microbiome Consortium (TIGMIC)"/>
            <person name="Jia N."/>
            <person name="Wang J."/>
            <person name="Shi W."/>
            <person name="Du L."/>
            <person name="Sun Y."/>
            <person name="Zhan W."/>
            <person name="Jiang J.F."/>
            <person name="Wang Q."/>
            <person name="Zhang B."/>
            <person name="Ji P."/>
            <person name="Bell-Sakyi L."/>
            <person name="Cui X.M."/>
            <person name="Yuan T.T."/>
            <person name="Jiang B.G."/>
            <person name="Yang W.F."/>
            <person name="Lam T.T."/>
            <person name="Chang Q.C."/>
            <person name="Ding S.J."/>
            <person name="Wang X.J."/>
            <person name="Zhu J.G."/>
            <person name="Ruan X.D."/>
            <person name="Zhao L."/>
            <person name="Wei J.T."/>
            <person name="Ye R.Z."/>
            <person name="Que T.C."/>
            <person name="Du C.H."/>
            <person name="Zhou Y.H."/>
            <person name="Cheng J.X."/>
            <person name="Dai P.F."/>
            <person name="Guo W.B."/>
            <person name="Han X.H."/>
            <person name="Huang E.J."/>
            <person name="Li L.F."/>
            <person name="Wei W."/>
            <person name="Gao Y.C."/>
            <person name="Liu J.Z."/>
            <person name="Shao H.Z."/>
            <person name="Wang X."/>
            <person name="Wang C.C."/>
            <person name="Yang T.C."/>
            <person name="Huo Q.B."/>
            <person name="Li W."/>
            <person name="Chen H.Y."/>
            <person name="Chen S.E."/>
            <person name="Zhou L.G."/>
            <person name="Ni X.B."/>
            <person name="Tian J.H."/>
            <person name="Sheng Y."/>
            <person name="Liu T."/>
            <person name="Pan Y.S."/>
            <person name="Xia L.Y."/>
            <person name="Li J."/>
            <person name="Zhao F."/>
            <person name="Cao W.C."/>
        </authorList>
    </citation>
    <scope>NUCLEOTIDE SEQUENCE</scope>
    <source>
        <strain evidence="8">Rmic-2018</strain>
    </source>
</reference>
<dbReference type="InterPro" id="IPR008967">
    <property type="entry name" value="p53-like_TF_DNA-bd_sf"/>
</dbReference>
<dbReference type="GO" id="GO:0003677">
    <property type="term" value="F:DNA binding"/>
    <property type="evidence" value="ECO:0007669"/>
    <property type="project" value="UniProtKB-UniRule"/>
</dbReference>
<dbReference type="SUPFAM" id="SSF49417">
    <property type="entry name" value="p53-like transcription factors"/>
    <property type="match status" value="1"/>
</dbReference>
<keyword evidence="9" id="KW-1185">Reference proteome</keyword>
<dbReference type="GO" id="GO:0006357">
    <property type="term" value="P:regulation of transcription by RNA polymerase II"/>
    <property type="evidence" value="ECO:0007669"/>
    <property type="project" value="UniProtKB-ARBA"/>
</dbReference>
<accession>A0A9J6EX33</accession>
<dbReference type="GO" id="GO:0003700">
    <property type="term" value="F:DNA-binding transcription factor activity"/>
    <property type="evidence" value="ECO:0007669"/>
    <property type="project" value="InterPro"/>
</dbReference>
<organism evidence="8 9">
    <name type="scientific">Rhipicephalus microplus</name>
    <name type="common">Cattle tick</name>
    <name type="synonym">Boophilus microplus</name>
    <dbReference type="NCBI Taxonomy" id="6941"/>
    <lineage>
        <taxon>Eukaryota</taxon>
        <taxon>Metazoa</taxon>
        <taxon>Ecdysozoa</taxon>
        <taxon>Arthropoda</taxon>
        <taxon>Chelicerata</taxon>
        <taxon>Arachnida</taxon>
        <taxon>Acari</taxon>
        <taxon>Parasitiformes</taxon>
        <taxon>Ixodida</taxon>
        <taxon>Ixodoidea</taxon>
        <taxon>Ixodidae</taxon>
        <taxon>Rhipicephalinae</taxon>
        <taxon>Rhipicephalus</taxon>
        <taxon>Boophilus</taxon>
    </lineage>
</organism>
<evidence type="ECO:0000256" key="6">
    <source>
        <dbReference type="SAM" id="MobiDB-lite"/>
    </source>
</evidence>
<protein>
    <recommendedName>
        <fullName evidence="7">T-box domain-containing protein</fullName>
    </recommendedName>
</protein>
<feature type="compositionally biased region" description="Basic residues" evidence="6">
    <location>
        <begin position="174"/>
        <end position="183"/>
    </location>
</feature>
<keyword evidence="2 5" id="KW-0238">DNA-binding</keyword>
<dbReference type="Proteomes" id="UP000821866">
    <property type="component" value="Chromosome 1"/>
</dbReference>
<gene>
    <name evidence="8" type="ORF">HPB51_004010</name>
</gene>
<feature type="compositionally biased region" description="Basic and acidic residues" evidence="6">
    <location>
        <begin position="196"/>
        <end position="209"/>
    </location>
</feature>
<dbReference type="EMBL" id="JABSTU010000001">
    <property type="protein sequence ID" value="KAH8038898.1"/>
    <property type="molecule type" value="Genomic_DNA"/>
</dbReference>
<evidence type="ECO:0000313" key="8">
    <source>
        <dbReference type="EMBL" id="KAH8038898.1"/>
    </source>
</evidence>
<reference evidence="8" key="2">
    <citation type="submission" date="2021-09" db="EMBL/GenBank/DDBJ databases">
        <authorList>
            <person name="Jia N."/>
            <person name="Wang J."/>
            <person name="Shi W."/>
            <person name="Du L."/>
            <person name="Sun Y."/>
            <person name="Zhan W."/>
            <person name="Jiang J."/>
            <person name="Wang Q."/>
            <person name="Zhang B."/>
            <person name="Ji P."/>
            <person name="Sakyi L.B."/>
            <person name="Cui X."/>
            <person name="Yuan T."/>
            <person name="Jiang B."/>
            <person name="Yang W."/>
            <person name="Lam T.T.-Y."/>
            <person name="Chang Q."/>
            <person name="Ding S."/>
            <person name="Wang X."/>
            <person name="Zhu J."/>
            <person name="Ruan X."/>
            <person name="Zhao L."/>
            <person name="Wei J."/>
            <person name="Que T."/>
            <person name="Du C."/>
            <person name="Cheng J."/>
            <person name="Dai P."/>
            <person name="Han X."/>
            <person name="Huang E."/>
            <person name="Gao Y."/>
            <person name="Liu J."/>
            <person name="Shao H."/>
            <person name="Ye R."/>
            <person name="Li L."/>
            <person name="Wei W."/>
            <person name="Wang X."/>
            <person name="Wang C."/>
            <person name="Huo Q."/>
            <person name="Li W."/>
            <person name="Guo W."/>
            <person name="Chen H."/>
            <person name="Chen S."/>
            <person name="Zhou L."/>
            <person name="Zhou L."/>
            <person name="Ni X."/>
            <person name="Tian J."/>
            <person name="Zhou Y."/>
            <person name="Sheng Y."/>
            <person name="Liu T."/>
            <person name="Pan Y."/>
            <person name="Xia L."/>
            <person name="Li J."/>
            <person name="Zhao F."/>
            <person name="Cao W."/>
        </authorList>
    </citation>
    <scope>NUCLEOTIDE SEQUENCE</scope>
    <source>
        <strain evidence="8">Rmic-2018</strain>
        <tissue evidence="8">Larvae</tissue>
    </source>
</reference>
<keyword evidence="3" id="KW-0804">Transcription</keyword>
<feature type="domain" description="T-box" evidence="7">
    <location>
        <begin position="434"/>
        <end position="457"/>
    </location>
</feature>
<name>A0A9J6EX33_RHIMP</name>
<comment type="caution">
    <text evidence="8">The sequence shown here is derived from an EMBL/GenBank/DDBJ whole genome shotgun (WGS) entry which is preliminary data.</text>
</comment>
<dbReference type="InterPro" id="IPR046360">
    <property type="entry name" value="T-box_DNA-bd"/>
</dbReference>
<evidence type="ECO:0000313" key="9">
    <source>
        <dbReference type="Proteomes" id="UP000821866"/>
    </source>
</evidence>
<feature type="region of interest" description="Disordered" evidence="6">
    <location>
        <begin position="408"/>
        <end position="428"/>
    </location>
</feature>
<evidence type="ECO:0000256" key="1">
    <source>
        <dbReference type="ARBA" id="ARBA00023015"/>
    </source>
</evidence>
<dbReference type="Pfam" id="PF00907">
    <property type="entry name" value="T-box"/>
    <property type="match status" value="1"/>
</dbReference>
<keyword evidence="4 5" id="KW-0539">Nucleus</keyword>